<evidence type="ECO:0000313" key="11">
    <source>
        <dbReference type="EMBL" id="AAP99583.1"/>
    </source>
</evidence>
<dbReference type="EMBL" id="AE017126">
    <property type="protein sequence ID" value="AAP99583.1"/>
    <property type="molecule type" value="Genomic_DNA"/>
</dbReference>
<evidence type="ECO:0000256" key="5">
    <source>
        <dbReference type="ARBA" id="ARBA00022605"/>
    </source>
</evidence>
<feature type="domain" description="N-(5'phosphoribosyl) anthranilate isomerase (PRAI)" evidence="10">
    <location>
        <begin position="10"/>
        <end position="214"/>
    </location>
</feature>
<dbReference type="InterPro" id="IPR044643">
    <property type="entry name" value="TrpF_fam"/>
</dbReference>
<dbReference type="UniPathway" id="UPA00035">
    <property type="reaction ID" value="UER00042"/>
</dbReference>
<dbReference type="GO" id="GO:0004640">
    <property type="term" value="F:phosphoribosylanthranilate isomerase activity"/>
    <property type="evidence" value="ECO:0007669"/>
    <property type="project" value="UniProtKB-UniRule"/>
</dbReference>
<dbReference type="EC" id="5.3.1.24" evidence="3 9"/>
<evidence type="ECO:0000256" key="3">
    <source>
        <dbReference type="ARBA" id="ARBA00012572"/>
    </source>
</evidence>
<dbReference type="PANTHER" id="PTHR42894">
    <property type="entry name" value="N-(5'-PHOSPHORIBOSYL)ANTHRANILATE ISOMERASE"/>
    <property type="match status" value="1"/>
</dbReference>
<dbReference type="Proteomes" id="UP000001420">
    <property type="component" value="Chromosome"/>
</dbReference>
<dbReference type="STRING" id="167539.Pro_0538"/>
<accession>Q7VD45</accession>
<dbReference type="Pfam" id="PF00697">
    <property type="entry name" value="PRAI"/>
    <property type="match status" value="1"/>
</dbReference>
<comment type="pathway">
    <text evidence="2 9">Amino-acid biosynthesis; L-tryptophan biosynthesis; L-tryptophan from chorismate: step 3/5.</text>
</comment>
<reference evidence="11 12" key="1">
    <citation type="journal article" date="2003" name="Proc. Natl. Acad. Sci. U.S.A.">
        <title>Genome sequence of the cyanobacterium Prochlorococcus marinus SS120, a nearly minimal oxyphototrophic genome.</title>
        <authorList>
            <person name="Dufresne A."/>
            <person name="Salanoubat M."/>
            <person name="Partensky F."/>
            <person name="Artiguenave F."/>
            <person name="Axmann I.M."/>
            <person name="Barbe V."/>
            <person name="Duprat S."/>
            <person name="Galperin M.Y."/>
            <person name="Koonin E.V."/>
            <person name="Le Gall F."/>
            <person name="Makarova K.S."/>
            <person name="Ostrowski M."/>
            <person name="Oztas S."/>
            <person name="Robert C."/>
            <person name="Rogozin I.B."/>
            <person name="Scanlan D.J."/>
            <person name="Tandeau de Marsac N."/>
            <person name="Weissenbach J."/>
            <person name="Wincker P."/>
            <person name="Wolf Y.I."/>
            <person name="Hess W.R."/>
        </authorList>
    </citation>
    <scope>NUCLEOTIDE SEQUENCE [LARGE SCALE GENOMIC DNA]</scope>
    <source>
        <strain evidence="12">SARG / CCMP1375 / SS120</strain>
    </source>
</reference>
<evidence type="ECO:0000313" key="12">
    <source>
        <dbReference type="Proteomes" id="UP000001420"/>
    </source>
</evidence>
<gene>
    <name evidence="9 11" type="primary">trpF</name>
    <name evidence="11" type="ordered locus">Pro_0538</name>
</gene>
<keyword evidence="5 9" id="KW-0028">Amino-acid biosynthesis</keyword>
<evidence type="ECO:0000256" key="9">
    <source>
        <dbReference type="HAMAP-Rule" id="MF_00135"/>
    </source>
</evidence>
<dbReference type="AlphaFoldDB" id="Q7VD45"/>
<evidence type="ECO:0000256" key="6">
    <source>
        <dbReference type="ARBA" id="ARBA00022822"/>
    </source>
</evidence>
<evidence type="ECO:0000256" key="2">
    <source>
        <dbReference type="ARBA" id="ARBA00004664"/>
    </source>
</evidence>
<keyword evidence="12" id="KW-1185">Reference proteome</keyword>
<name>Q7VD45_PROMA</name>
<organism evidence="11 12">
    <name type="scientific">Prochlorococcus marinus (strain SARG / CCMP1375 / SS120)</name>
    <dbReference type="NCBI Taxonomy" id="167539"/>
    <lineage>
        <taxon>Bacteria</taxon>
        <taxon>Bacillati</taxon>
        <taxon>Cyanobacteriota</taxon>
        <taxon>Cyanophyceae</taxon>
        <taxon>Synechococcales</taxon>
        <taxon>Prochlorococcaceae</taxon>
        <taxon>Prochlorococcus</taxon>
    </lineage>
</organism>
<dbReference type="EnsemblBacteria" id="AAP99583">
    <property type="protein sequence ID" value="AAP99583"/>
    <property type="gene ID" value="Pro_0538"/>
</dbReference>
<dbReference type="PATRIC" id="fig|167539.5.peg.552"/>
<evidence type="ECO:0000256" key="1">
    <source>
        <dbReference type="ARBA" id="ARBA00001164"/>
    </source>
</evidence>
<proteinExistence type="inferred from homology"/>
<dbReference type="KEGG" id="pma:Pro_0538"/>
<evidence type="ECO:0000256" key="8">
    <source>
        <dbReference type="ARBA" id="ARBA00023235"/>
    </source>
</evidence>
<dbReference type="InterPro" id="IPR013785">
    <property type="entry name" value="Aldolase_TIM"/>
</dbReference>
<dbReference type="eggNOG" id="COG0135">
    <property type="taxonomic scope" value="Bacteria"/>
</dbReference>
<comment type="catalytic activity">
    <reaction evidence="1 9">
        <text>N-(5-phospho-beta-D-ribosyl)anthranilate = 1-(2-carboxyphenylamino)-1-deoxy-D-ribulose 5-phosphate</text>
        <dbReference type="Rhea" id="RHEA:21540"/>
        <dbReference type="ChEBI" id="CHEBI:18277"/>
        <dbReference type="ChEBI" id="CHEBI:58613"/>
        <dbReference type="EC" id="5.3.1.24"/>
    </reaction>
</comment>
<dbReference type="Gene3D" id="3.20.20.70">
    <property type="entry name" value="Aldolase class I"/>
    <property type="match status" value="1"/>
</dbReference>
<dbReference type="GO" id="GO:0000162">
    <property type="term" value="P:L-tryptophan biosynthetic process"/>
    <property type="evidence" value="ECO:0007669"/>
    <property type="project" value="UniProtKB-UniRule"/>
</dbReference>
<sequence length="219" mass="24552">MRAQASIAIKVCGITKPQQAIEIALMGADAIGVIGVKNSPRYISEPERRTLFEEMIRAVPSKERVWVVANLNKDEIIKGLNSKGSPSIVQLHGNESKQYCEDLKRSHPNIQFWKSFQIRQKNDLVTAKGYQASVDAILFDSWHKSSLGGTGQRIPIEWLEDIDFQLPWWLAGGISSDCIQEILSKLKPFGIDASSKLELEPGIKNIKKVEELIKKIRAT</sequence>
<keyword evidence="8 9" id="KW-0413">Isomerase</keyword>
<dbReference type="HAMAP" id="MF_00135">
    <property type="entry name" value="PRAI"/>
    <property type="match status" value="1"/>
</dbReference>
<dbReference type="InterPro" id="IPR001240">
    <property type="entry name" value="PRAI_dom"/>
</dbReference>
<evidence type="ECO:0000259" key="10">
    <source>
        <dbReference type="Pfam" id="PF00697"/>
    </source>
</evidence>
<dbReference type="InterPro" id="IPR011060">
    <property type="entry name" value="RibuloseP-bd_barrel"/>
</dbReference>
<keyword evidence="7 9" id="KW-0057">Aromatic amino acid biosynthesis</keyword>
<keyword evidence="6 9" id="KW-0822">Tryptophan biosynthesis</keyword>
<dbReference type="CDD" id="cd00405">
    <property type="entry name" value="PRAI"/>
    <property type="match status" value="1"/>
</dbReference>
<dbReference type="PANTHER" id="PTHR42894:SF1">
    <property type="entry name" value="N-(5'-PHOSPHORIBOSYL)ANTHRANILATE ISOMERASE"/>
    <property type="match status" value="1"/>
</dbReference>
<dbReference type="SUPFAM" id="SSF51366">
    <property type="entry name" value="Ribulose-phoshate binding barrel"/>
    <property type="match status" value="1"/>
</dbReference>
<dbReference type="OrthoDB" id="9786954at2"/>
<evidence type="ECO:0000256" key="4">
    <source>
        <dbReference type="ARBA" id="ARBA00022272"/>
    </source>
</evidence>
<evidence type="ECO:0000256" key="7">
    <source>
        <dbReference type="ARBA" id="ARBA00023141"/>
    </source>
</evidence>
<protein>
    <recommendedName>
        <fullName evidence="4 9">N-(5'-phosphoribosyl)anthranilate isomerase</fullName>
        <shortName evidence="9">PRAI</shortName>
        <ecNumber evidence="3 9">5.3.1.24</ecNumber>
    </recommendedName>
</protein>
<dbReference type="HOGENOM" id="CLU_076364_2_0_3"/>
<comment type="similarity">
    <text evidence="9">Belongs to the TrpF family.</text>
</comment>